<name>A0A316V8R3_9BASI</name>
<dbReference type="RefSeq" id="XP_025354299.1">
    <property type="nucleotide sequence ID" value="XM_025501842.1"/>
</dbReference>
<dbReference type="GeneID" id="37023623"/>
<feature type="compositionally biased region" description="Polar residues" evidence="1">
    <location>
        <begin position="629"/>
        <end position="640"/>
    </location>
</feature>
<dbReference type="InParanoid" id="A0A316V8R3"/>
<reference evidence="3 4" key="1">
    <citation type="journal article" date="2018" name="Mol. Biol. Evol.">
        <title>Broad Genomic Sampling Reveals a Smut Pathogenic Ancestry of the Fungal Clade Ustilaginomycotina.</title>
        <authorList>
            <person name="Kijpornyongpan T."/>
            <person name="Mondo S.J."/>
            <person name="Barry K."/>
            <person name="Sandor L."/>
            <person name="Lee J."/>
            <person name="Lipzen A."/>
            <person name="Pangilinan J."/>
            <person name="LaButti K."/>
            <person name="Hainaut M."/>
            <person name="Henrissat B."/>
            <person name="Grigoriev I.V."/>
            <person name="Spatafora J.W."/>
            <person name="Aime M.C."/>
        </authorList>
    </citation>
    <scope>NUCLEOTIDE SEQUENCE [LARGE SCALE GENOMIC DNA]</scope>
    <source>
        <strain evidence="3 4">MCA 3882</strain>
    </source>
</reference>
<evidence type="ECO:0000259" key="2">
    <source>
        <dbReference type="Pfam" id="PF14474"/>
    </source>
</evidence>
<feature type="region of interest" description="Disordered" evidence="1">
    <location>
        <begin position="606"/>
        <end position="653"/>
    </location>
</feature>
<dbReference type="AlphaFoldDB" id="A0A316V8R3"/>
<dbReference type="STRING" id="1280837.A0A316V8R3"/>
<feature type="compositionally biased region" description="Low complexity" evidence="1">
    <location>
        <begin position="501"/>
        <end position="510"/>
    </location>
</feature>
<feature type="compositionally biased region" description="Low complexity" evidence="1">
    <location>
        <begin position="58"/>
        <end position="69"/>
    </location>
</feature>
<evidence type="ECO:0000256" key="1">
    <source>
        <dbReference type="SAM" id="MobiDB-lite"/>
    </source>
</evidence>
<protein>
    <recommendedName>
        <fullName evidence="2">Restriction of telomere capping protein 4 C-terminal domain-containing protein</fullName>
    </recommendedName>
</protein>
<sequence>MAKSQRQNAVAQREEDDSVVDPHSSPKRSLQLKKKDPPAKRPKLTASASSRVQTRRMSSSQDQNNASSSMLLPKLNQHSVENGSTAAYAGSSSQRQSSRNRSKGFTQDFSGKEPPTIKERPKARPRCKPEVENGNVQHSSVQEPQSGTEDLDSEDDEASSSEPDNENDEDYAEGGGKHKKSVKKNGRKKEEEEEQIKGLTLPDRFEISKDVEKLQEWNDLFSQHKSIKYDALDDLQDESFELPETSQGLTTCPFCHSSLPEEPSKKLQDLLNYWLQKIKSQSDAPSSTATAECCQLHEAEKVHIPLGKQKKWPTQHKEKKVVNDFWYDVAICERIIDFVAHPEKSVFYRRQVERREKYGRQANSVQSQMQYFHEEQAGYFGELGAQAIRRTIYHLFEEEWAPKHTLEEFTNRPNNWMKESDFVDKVLFPEVVCALIQKREKKEWGKIISISEAEKIRDESNVYGSIMFPIEKIEKEHEDSLFEKYSSESPVSKYSRKGASEGRPAASSSRSRGKPDNRTSLNSERSRDIAIEVSSGQRIAPNRSTKQRAACTESSSQQIQSPTTSPSRPRPRPSQSRLSQQMPKVDLYGEKIYSSQDQIKSWAVPQLASSPDLQPSSSSTIHFNDKLESSQIASDGSSPLTELEKSQKESSDF</sequence>
<feature type="compositionally biased region" description="Acidic residues" evidence="1">
    <location>
        <begin position="149"/>
        <end position="172"/>
    </location>
</feature>
<organism evidence="3 4">
    <name type="scientific">Meira miltonrushii</name>
    <dbReference type="NCBI Taxonomy" id="1280837"/>
    <lineage>
        <taxon>Eukaryota</taxon>
        <taxon>Fungi</taxon>
        <taxon>Dikarya</taxon>
        <taxon>Basidiomycota</taxon>
        <taxon>Ustilaginomycotina</taxon>
        <taxon>Exobasidiomycetes</taxon>
        <taxon>Exobasidiales</taxon>
        <taxon>Brachybasidiaceae</taxon>
        <taxon>Meira</taxon>
    </lineage>
</organism>
<feature type="compositionally biased region" description="Low complexity" evidence="1">
    <location>
        <begin position="554"/>
        <end position="583"/>
    </location>
</feature>
<dbReference type="InterPro" id="IPR028094">
    <property type="entry name" value="RTC4_C"/>
</dbReference>
<feature type="compositionally biased region" description="Basic residues" evidence="1">
    <location>
        <begin position="177"/>
        <end position="187"/>
    </location>
</feature>
<accession>A0A316V8R3</accession>
<dbReference type="EMBL" id="KZ819604">
    <property type="protein sequence ID" value="PWN33997.1"/>
    <property type="molecule type" value="Genomic_DNA"/>
</dbReference>
<dbReference type="OrthoDB" id="128308at2759"/>
<dbReference type="Proteomes" id="UP000245771">
    <property type="component" value="Unassembled WGS sequence"/>
</dbReference>
<dbReference type="Pfam" id="PF14474">
    <property type="entry name" value="RTC4"/>
    <property type="match status" value="1"/>
</dbReference>
<proteinExistence type="predicted"/>
<keyword evidence="4" id="KW-1185">Reference proteome</keyword>
<feature type="compositionally biased region" description="Polar residues" evidence="1">
    <location>
        <begin position="46"/>
        <end position="57"/>
    </location>
</feature>
<feature type="region of interest" description="Disordered" evidence="1">
    <location>
        <begin position="1"/>
        <end position="201"/>
    </location>
</feature>
<evidence type="ECO:0000313" key="4">
    <source>
        <dbReference type="Proteomes" id="UP000245771"/>
    </source>
</evidence>
<feature type="region of interest" description="Disordered" evidence="1">
    <location>
        <begin position="492"/>
        <end position="592"/>
    </location>
</feature>
<evidence type="ECO:0000313" key="3">
    <source>
        <dbReference type="EMBL" id="PWN33997.1"/>
    </source>
</evidence>
<gene>
    <name evidence="3" type="ORF">FA14DRAFT_191093</name>
</gene>
<feature type="compositionally biased region" description="Basic and acidic residues" evidence="1">
    <location>
        <begin position="642"/>
        <end position="653"/>
    </location>
</feature>
<feature type="domain" description="Restriction of telomere capping protein 4 C-terminal" evidence="2">
    <location>
        <begin position="343"/>
        <end position="468"/>
    </location>
</feature>
<feature type="compositionally biased region" description="Polar residues" evidence="1">
    <location>
        <begin position="76"/>
        <end position="85"/>
    </location>
</feature>
<feature type="compositionally biased region" description="Low complexity" evidence="1">
    <location>
        <begin position="606"/>
        <end position="619"/>
    </location>
</feature>
<feature type="compositionally biased region" description="Polar residues" evidence="1">
    <location>
        <begin position="1"/>
        <end position="10"/>
    </location>
</feature>
<feature type="compositionally biased region" description="Polar residues" evidence="1">
    <location>
        <begin position="134"/>
        <end position="148"/>
    </location>
</feature>
<feature type="compositionally biased region" description="Basic and acidic residues" evidence="1">
    <location>
        <begin position="115"/>
        <end position="131"/>
    </location>
</feature>